<dbReference type="InterPro" id="IPR028978">
    <property type="entry name" value="Chorismate_lyase_/UTRA_dom_sf"/>
</dbReference>
<evidence type="ECO:0000313" key="1">
    <source>
        <dbReference type="EMBL" id="GGK31273.1"/>
    </source>
</evidence>
<proteinExistence type="predicted"/>
<sequence>MFVSSFTLQPGTESAPRGLNPAAMVFSSAATRMLLSGDGMTTPLLQALVHGPLRARADGVRTVGPTVLPPGIGEALRPDIRDNCLLRRSRLLTVTGQTVSENTVAARSGVDPRVDSAVTDPSQPVGFALAEAEVVLRRRIVHVGRATWPDGTPCAVKTYTLDSDGRPLLCIRELFNPSLVDAAVHAFPACAGPAGLPLTTL</sequence>
<accession>A0ABQ2EY37</accession>
<protein>
    <submittedName>
        <fullName evidence="1">Uncharacterized protein</fullName>
    </submittedName>
</protein>
<dbReference type="Proteomes" id="UP000660265">
    <property type="component" value="Unassembled WGS sequence"/>
</dbReference>
<keyword evidence="2" id="KW-1185">Reference proteome</keyword>
<evidence type="ECO:0000313" key="2">
    <source>
        <dbReference type="Proteomes" id="UP000660265"/>
    </source>
</evidence>
<dbReference type="SUPFAM" id="SSF64288">
    <property type="entry name" value="Chorismate lyase-like"/>
    <property type="match status" value="1"/>
</dbReference>
<reference evidence="2" key="1">
    <citation type="journal article" date="2019" name="Int. J. Syst. Evol. Microbiol.">
        <title>The Global Catalogue of Microorganisms (GCM) 10K type strain sequencing project: providing services to taxonomists for standard genome sequencing and annotation.</title>
        <authorList>
            <consortium name="The Broad Institute Genomics Platform"/>
            <consortium name="The Broad Institute Genome Sequencing Center for Infectious Disease"/>
            <person name="Wu L."/>
            <person name="Ma J."/>
        </authorList>
    </citation>
    <scope>NUCLEOTIDE SEQUENCE [LARGE SCALE GENOMIC DNA]</scope>
    <source>
        <strain evidence="2">CGMCC 4.7275</strain>
    </source>
</reference>
<dbReference type="EMBL" id="BMMV01000045">
    <property type="protein sequence ID" value="GGK31273.1"/>
    <property type="molecule type" value="Genomic_DNA"/>
</dbReference>
<organism evidence="1 2">
    <name type="scientific">Streptomyces camponoticapitis</name>
    <dbReference type="NCBI Taxonomy" id="1616125"/>
    <lineage>
        <taxon>Bacteria</taxon>
        <taxon>Bacillati</taxon>
        <taxon>Actinomycetota</taxon>
        <taxon>Actinomycetes</taxon>
        <taxon>Kitasatosporales</taxon>
        <taxon>Streptomycetaceae</taxon>
        <taxon>Streptomyces</taxon>
    </lineage>
</organism>
<dbReference type="Gene3D" id="3.40.1410.10">
    <property type="entry name" value="Chorismate lyase-like"/>
    <property type="match status" value="1"/>
</dbReference>
<gene>
    <name evidence="1" type="ORF">GCM10011583_73910</name>
</gene>
<comment type="caution">
    <text evidence="1">The sequence shown here is derived from an EMBL/GenBank/DDBJ whole genome shotgun (WGS) entry which is preliminary data.</text>
</comment>
<name>A0ABQ2EY37_9ACTN</name>